<accession>A0A645FI07</accession>
<evidence type="ECO:0000313" key="1">
    <source>
        <dbReference type="EMBL" id="MPN12979.1"/>
    </source>
</evidence>
<dbReference type="EMBL" id="VSSQ01059418">
    <property type="protein sequence ID" value="MPN12979.1"/>
    <property type="molecule type" value="Genomic_DNA"/>
</dbReference>
<reference evidence="1" key="1">
    <citation type="submission" date="2019-08" db="EMBL/GenBank/DDBJ databases">
        <authorList>
            <person name="Kucharzyk K."/>
            <person name="Murdoch R.W."/>
            <person name="Higgins S."/>
            <person name="Loffler F."/>
        </authorList>
    </citation>
    <scope>NUCLEOTIDE SEQUENCE</scope>
</reference>
<sequence length="104" mass="11651">MDGQSLGRPRRRIIEISVNPGYNRIALAFQRSDHGIHGIGPCYFALKHIGRQLVAFQIRVDIIGALDAVYAVSRQLLRIVSVVKNFRFCFVINISDTVLICKPG</sequence>
<gene>
    <name evidence="1" type="ORF">SDC9_160299</name>
</gene>
<protein>
    <submittedName>
        <fullName evidence="1">Uncharacterized protein</fullName>
    </submittedName>
</protein>
<organism evidence="1">
    <name type="scientific">bioreactor metagenome</name>
    <dbReference type="NCBI Taxonomy" id="1076179"/>
    <lineage>
        <taxon>unclassified sequences</taxon>
        <taxon>metagenomes</taxon>
        <taxon>ecological metagenomes</taxon>
    </lineage>
</organism>
<comment type="caution">
    <text evidence="1">The sequence shown here is derived from an EMBL/GenBank/DDBJ whole genome shotgun (WGS) entry which is preliminary data.</text>
</comment>
<proteinExistence type="predicted"/>
<dbReference type="AlphaFoldDB" id="A0A645FI07"/>
<name>A0A645FI07_9ZZZZ</name>